<dbReference type="HOGENOM" id="CLU_1042428_0_0_1"/>
<keyword evidence="1" id="KW-0732">Signal</keyword>
<evidence type="ECO:0008006" key="4">
    <source>
        <dbReference type="Google" id="ProtNLM"/>
    </source>
</evidence>
<dbReference type="RefSeq" id="XP_014564281.1">
    <property type="nucleotide sequence ID" value="XM_014708795.1"/>
</dbReference>
<sequence>MFRERILLVLLMAGLGVCRSLTDIEIEDLNSYIDDSNYYNESKPNYSTYTNGNVQVINENNNSPANRVVNIEVYVSEKSRDKYTSIGLSIDNIVKEMADELEKLINESMGSGKHAHDSKYKKPFKINAEVQAAMPNGVDLDVCDGDIGNFKRGLYKVDEQRKTKNPVVLLYNCSSTMYSSYFSSALLPLPVTIVRQIPECLNDVASFAETELMKIKSILINSFYTSIGSYEDGVLEYDEIVSGDQILRPFRLIGKRMPLFGGSCYKD</sequence>
<dbReference type="Pfam" id="PF17018">
    <property type="entry name" value="MICSWaP"/>
    <property type="match status" value="1"/>
</dbReference>
<dbReference type="InParanoid" id="A0A0B2ULY4"/>
<reference evidence="2 3" key="1">
    <citation type="journal article" date="2014" name="MBio">
        <title>The Ordospora colligata genome; evolution of extreme reduction in microsporidia and host-to-parasite horizontal gene transfer.</title>
        <authorList>
            <person name="Pombert J.-F."/>
            <person name="Haag K.L."/>
            <person name="Beidas S."/>
            <person name="Ebert D."/>
            <person name="Keeling P.J."/>
        </authorList>
    </citation>
    <scope>NUCLEOTIDE SEQUENCE [LARGE SCALE GENOMIC DNA]</scope>
    <source>
        <strain evidence="2 3">OC4</strain>
    </source>
</reference>
<feature type="chain" id="PRO_5002077401" description="Spore wall protein" evidence="1">
    <location>
        <begin position="21"/>
        <end position="267"/>
    </location>
</feature>
<keyword evidence="3" id="KW-1185">Reference proteome</keyword>
<name>A0A0B2ULY4_9MICR</name>
<dbReference type="InterPro" id="IPR031513">
    <property type="entry name" value="MICSWaP"/>
</dbReference>
<dbReference type="GeneID" id="26261170"/>
<dbReference type="AlphaFoldDB" id="A0A0B2ULY4"/>
<dbReference type="VEuPathDB" id="MicrosporidiaDB:M896_020750"/>
<comment type="caution">
    <text evidence="2">The sequence shown here is derived from an EMBL/GenBank/DDBJ whole genome shotgun (WGS) entry which is preliminary data.</text>
</comment>
<evidence type="ECO:0000256" key="1">
    <source>
        <dbReference type="SAM" id="SignalP"/>
    </source>
</evidence>
<dbReference type="OrthoDB" id="2186354at2759"/>
<gene>
    <name evidence="2" type="ORF">M896_020750</name>
</gene>
<feature type="signal peptide" evidence="1">
    <location>
        <begin position="1"/>
        <end position="20"/>
    </location>
</feature>
<evidence type="ECO:0000313" key="2">
    <source>
        <dbReference type="EMBL" id="KHN70239.1"/>
    </source>
</evidence>
<proteinExistence type="predicted"/>
<dbReference type="Proteomes" id="UP000031056">
    <property type="component" value="Unassembled WGS sequence"/>
</dbReference>
<evidence type="ECO:0000313" key="3">
    <source>
        <dbReference type="Proteomes" id="UP000031056"/>
    </source>
</evidence>
<accession>A0A0B2ULY4</accession>
<protein>
    <recommendedName>
        <fullName evidence="4">Spore wall protein</fullName>
    </recommendedName>
</protein>
<dbReference type="EMBL" id="JOKQ01000002">
    <property type="protein sequence ID" value="KHN70239.1"/>
    <property type="molecule type" value="Genomic_DNA"/>
</dbReference>
<organism evidence="2 3">
    <name type="scientific">Ordospora colligata OC4</name>
    <dbReference type="NCBI Taxonomy" id="1354746"/>
    <lineage>
        <taxon>Eukaryota</taxon>
        <taxon>Fungi</taxon>
        <taxon>Fungi incertae sedis</taxon>
        <taxon>Microsporidia</taxon>
        <taxon>Ordosporidae</taxon>
        <taxon>Ordospora</taxon>
    </lineage>
</organism>